<dbReference type="GO" id="GO:0005524">
    <property type="term" value="F:ATP binding"/>
    <property type="evidence" value="ECO:0007669"/>
    <property type="project" value="UniProtKB-KW"/>
</dbReference>
<feature type="domain" description="Ribose-phosphate pyrophosphokinase N-terminal" evidence="12">
    <location>
        <begin position="9"/>
        <end position="122"/>
    </location>
</feature>
<keyword evidence="6 13" id="KW-0418">Kinase</keyword>
<keyword evidence="14" id="KW-1185">Reference proteome</keyword>
<dbReference type="GO" id="GO:0000287">
    <property type="term" value="F:magnesium ion binding"/>
    <property type="evidence" value="ECO:0007669"/>
    <property type="project" value="InterPro"/>
</dbReference>
<dbReference type="NCBIfam" id="NF002320">
    <property type="entry name" value="PRK01259.1"/>
    <property type="match status" value="1"/>
</dbReference>
<dbReference type="InterPro" id="IPR029057">
    <property type="entry name" value="PRTase-like"/>
</dbReference>
<evidence type="ECO:0000256" key="1">
    <source>
        <dbReference type="ARBA" id="ARBA00013247"/>
    </source>
</evidence>
<dbReference type="GO" id="GO:0006015">
    <property type="term" value="P:5-phosphoribose 1-diphosphate biosynthetic process"/>
    <property type="evidence" value="ECO:0007669"/>
    <property type="project" value="TreeGrafter"/>
</dbReference>
<proteinExistence type="inferred from homology"/>
<dbReference type="EC" id="2.7.6.1" evidence="1"/>
<keyword evidence="3" id="KW-0479">Metal-binding</keyword>
<evidence type="ECO:0000313" key="14">
    <source>
        <dbReference type="Proteomes" id="UP000007484"/>
    </source>
</evidence>
<comment type="catalytic activity">
    <reaction evidence="9">
        <text>D-ribose 5-phosphate + ATP = 5-phospho-alpha-D-ribose 1-diphosphate + AMP + H(+)</text>
        <dbReference type="Rhea" id="RHEA:15609"/>
        <dbReference type="ChEBI" id="CHEBI:15378"/>
        <dbReference type="ChEBI" id="CHEBI:30616"/>
        <dbReference type="ChEBI" id="CHEBI:58017"/>
        <dbReference type="ChEBI" id="CHEBI:78346"/>
        <dbReference type="ChEBI" id="CHEBI:456215"/>
        <dbReference type="EC" id="2.7.6.1"/>
    </reaction>
</comment>
<evidence type="ECO:0000256" key="7">
    <source>
        <dbReference type="ARBA" id="ARBA00022840"/>
    </source>
</evidence>
<dbReference type="InterPro" id="IPR000836">
    <property type="entry name" value="PRTase_dom"/>
</dbReference>
<evidence type="ECO:0000313" key="13">
    <source>
        <dbReference type="EMBL" id="ADX97565.1"/>
    </source>
</evidence>
<reference evidence="13 14" key="1">
    <citation type="journal article" date="2011" name="J. Bacteriol.">
        <title>Complete genome sequences of two hemotropic Mycoplasmas, Mycoplasma haemofelis strain Ohio2 and Mycoplasma suis strain Illinois.</title>
        <authorList>
            <person name="Messick J.B."/>
            <person name="Santos A.P."/>
            <person name="Guimaraes A.M."/>
        </authorList>
    </citation>
    <scope>NUCLEOTIDE SEQUENCE [LARGE SCALE GENOMIC DNA]</scope>
    <source>
        <strain evidence="13 14">Illinois</strain>
    </source>
</reference>
<dbReference type="KEGG" id="mss:MSU_0015"/>
<comment type="similarity">
    <text evidence="10">Belongs to the ribose-phosphate pyrophosphokinase family.</text>
</comment>
<dbReference type="STRING" id="768700.MSU_0015"/>
<evidence type="ECO:0000256" key="9">
    <source>
        <dbReference type="ARBA" id="ARBA00049535"/>
    </source>
</evidence>
<dbReference type="PANTHER" id="PTHR10210:SF41">
    <property type="entry name" value="RIBOSE-PHOSPHATE PYROPHOSPHOKINASE 1, CHLOROPLASTIC"/>
    <property type="match status" value="1"/>
</dbReference>
<keyword evidence="2 13" id="KW-0808">Transferase</keyword>
<dbReference type="GO" id="GO:0005737">
    <property type="term" value="C:cytoplasm"/>
    <property type="evidence" value="ECO:0007669"/>
    <property type="project" value="TreeGrafter"/>
</dbReference>
<dbReference type="InterPro" id="IPR029099">
    <property type="entry name" value="Pribosyltran_N"/>
</dbReference>
<evidence type="ECO:0000256" key="5">
    <source>
        <dbReference type="ARBA" id="ARBA00022741"/>
    </source>
</evidence>
<dbReference type="HOGENOM" id="CLU_033546_2_0_14"/>
<dbReference type="Pfam" id="PF00156">
    <property type="entry name" value="Pribosyltran"/>
    <property type="match status" value="1"/>
</dbReference>
<dbReference type="CDD" id="cd06223">
    <property type="entry name" value="PRTases_typeI"/>
    <property type="match status" value="1"/>
</dbReference>
<dbReference type="RefSeq" id="WP_013609549.1">
    <property type="nucleotide sequence ID" value="NC_015155.1"/>
</dbReference>
<dbReference type="GO" id="GO:0006164">
    <property type="term" value="P:purine nucleotide biosynthetic process"/>
    <property type="evidence" value="ECO:0007669"/>
    <property type="project" value="TreeGrafter"/>
</dbReference>
<evidence type="ECO:0000256" key="3">
    <source>
        <dbReference type="ARBA" id="ARBA00022723"/>
    </source>
</evidence>
<evidence type="ECO:0000256" key="4">
    <source>
        <dbReference type="ARBA" id="ARBA00022727"/>
    </source>
</evidence>
<evidence type="ECO:0000256" key="8">
    <source>
        <dbReference type="ARBA" id="ARBA00022842"/>
    </source>
</evidence>
<dbReference type="Proteomes" id="UP000007484">
    <property type="component" value="Chromosome"/>
</dbReference>
<dbReference type="GO" id="GO:0004749">
    <property type="term" value="F:ribose phosphate diphosphokinase activity"/>
    <property type="evidence" value="ECO:0007669"/>
    <property type="project" value="UniProtKB-EC"/>
</dbReference>
<dbReference type="SMART" id="SM01400">
    <property type="entry name" value="Pribosyltran_N"/>
    <property type="match status" value="1"/>
</dbReference>
<sequence length="332" mass="37317">MGNSNSLYFSINLDESLKKTLEEKYKFNFSELRLFSFPDGEYFSKPTVSVRGKKVFIFHSLSSPVNDNIMKLLITVDACKRSSAKEITLLVNYLSYARQDRKTEERSAITSKLIADLISNSGATRIVTLDLHTDQIEGFFSIPIDHLYTTPLFAEYIISQYRETIKDFVIVSPDFGATKKARMLSNLLSIPIVIMEKLRGKEGSIEEHNVYGEVNFKKCLILDDIIGTGGTVLKASRVLKKMGAETVIVCATHALFNGNAWSQFEQAFKEGVIEKVIVSDSVPVPRNYEFISVVSVARLLSSVIKIYEEGSGSVSKIYEDWSKKIVSERLAK</sequence>
<organism evidence="13 14">
    <name type="scientific">Mycoplasma suis (strain Illinois)</name>
    <dbReference type="NCBI Taxonomy" id="768700"/>
    <lineage>
        <taxon>Bacteria</taxon>
        <taxon>Bacillati</taxon>
        <taxon>Mycoplasmatota</taxon>
        <taxon>Mollicutes</taxon>
        <taxon>Mycoplasmataceae</taxon>
        <taxon>Mycoplasma</taxon>
    </lineage>
</organism>
<evidence type="ECO:0000256" key="2">
    <source>
        <dbReference type="ARBA" id="ARBA00022679"/>
    </source>
</evidence>
<dbReference type="SUPFAM" id="SSF53271">
    <property type="entry name" value="PRTase-like"/>
    <property type="match status" value="1"/>
</dbReference>
<keyword evidence="5" id="KW-0547">Nucleotide-binding</keyword>
<protein>
    <recommendedName>
        <fullName evidence="1">ribose-phosphate diphosphokinase</fullName>
        <ecNumber evidence="1">2.7.6.1</ecNumber>
    </recommendedName>
</protein>
<evidence type="ECO:0000256" key="10">
    <source>
        <dbReference type="RuleBase" id="RU004324"/>
    </source>
</evidence>
<evidence type="ECO:0000259" key="12">
    <source>
        <dbReference type="Pfam" id="PF13793"/>
    </source>
</evidence>
<dbReference type="NCBIfam" id="TIGR01251">
    <property type="entry name" value="ribP_PPkin"/>
    <property type="match status" value="1"/>
</dbReference>
<dbReference type="GO" id="GO:0016301">
    <property type="term" value="F:kinase activity"/>
    <property type="evidence" value="ECO:0007669"/>
    <property type="project" value="UniProtKB-KW"/>
</dbReference>
<evidence type="ECO:0000259" key="11">
    <source>
        <dbReference type="Pfam" id="PF00156"/>
    </source>
</evidence>
<dbReference type="EMBL" id="CP002525">
    <property type="protein sequence ID" value="ADX97565.1"/>
    <property type="molecule type" value="Genomic_DNA"/>
</dbReference>
<dbReference type="Gene3D" id="3.40.50.2020">
    <property type="match status" value="2"/>
</dbReference>
<name>F0QPZ5_MYCSL</name>
<gene>
    <name evidence="13" type="primary">prs</name>
    <name evidence="13" type="ordered locus">MSU_0015</name>
</gene>
<keyword evidence="7" id="KW-0067">ATP-binding</keyword>
<keyword evidence="8" id="KW-0460">Magnesium</keyword>
<dbReference type="PANTHER" id="PTHR10210">
    <property type="entry name" value="RIBOSE-PHOSPHATE DIPHOSPHOKINASE FAMILY MEMBER"/>
    <property type="match status" value="1"/>
</dbReference>
<keyword evidence="4 10" id="KW-0545">Nucleotide biosynthesis</keyword>
<accession>F0QPZ5</accession>
<dbReference type="Pfam" id="PF13793">
    <property type="entry name" value="Pribosyltran_N"/>
    <property type="match status" value="1"/>
</dbReference>
<dbReference type="FunFam" id="3.40.50.2020:FF:000007">
    <property type="entry name" value="Ribose-phosphate pyrophosphokinase"/>
    <property type="match status" value="1"/>
</dbReference>
<evidence type="ECO:0000256" key="6">
    <source>
        <dbReference type="ARBA" id="ARBA00022777"/>
    </source>
</evidence>
<dbReference type="InterPro" id="IPR005946">
    <property type="entry name" value="Rib-P_diPkinase"/>
</dbReference>
<feature type="domain" description="Phosphoribosyltransferase" evidence="11">
    <location>
        <begin position="157"/>
        <end position="253"/>
    </location>
</feature>
<dbReference type="AlphaFoldDB" id="F0QPZ5"/>
<dbReference type="GO" id="GO:0002189">
    <property type="term" value="C:ribose phosphate diphosphokinase complex"/>
    <property type="evidence" value="ECO:0007669"/>
    <property type="project" value="TreeGrafter"/>
</dbReference>